<reference evidence="2 3" key="1">
    <citation type="submission" date="2021-01" db="EMBL/GenBank/DDBJ databases">
        <title>Genome public.</title>
        <authorList>
            <person name="Liu C."/>
            <person name="Sun Q."/>
        </authorList>
    </citation>
    <scope>NUCLEOTIDE SEQUENCE [LARGE SCALE GENOMIC DNA]</scope>
    <source>
        <strain evidence="2 3">JC656</strain>
    </source>
</reference>
<dbReference type="Proteomes" id="UP000639051">
    <property type="component" value="Unassembled WGS sequence"/>
</dbReference>
<gene>
    <name evidence="2" type="ORF">JJE72_17245</name>
</gene>
<feature type="region of interest" description="Disordered" evidence="1">
    <location>
        <begin position="52"/>
        <end position="72"/>
    </location>
</feature>
<accession>A0ABS1K7F5</accession>
<protein>
    <submittedName>
        <fullName evidence="2">Uncharacterized protein</fullName>
    </submittedName>
</protein>
<keyword evidence="3" id="KW-1185">Reference proteome</keyword>
<name>A0ABS1K7F5_9MICC</name>
<dbReference type="EMBL" id="JAERRC010000046">
    <property type="protein sequence ID" value="MBL0707242.1"/>
    <property type="molecule type" value="Genomic_DNA"/>
</dbReference>
<organism evidence="2 3">
    <name type="scientific">Sinomonas cellulolyticus</name>
    <dbReference type="NCBI Taxonomy" id="2801916"/>
    <lineage>
        <taxon>Bacteria</taxon>
        <taxon>Bacillati</taxon>
        <taxon>Actinomycetota</taxon>
        <taxon>Actinomycetes</taxon>
        <taxon>Micrococcales</taxon>
        <taxon>Micrococcaceae</taxon>
        <taxon>Sinomonas</taxon>
    </lineage>
</organism>
<comment type="caution">
    <text evidence="2">The sequence shown here is derived from an EMBL/GenBank/DDBJ whole genome shotgun (WGS) entry which is preliminary data.</text>
</comment>
<dbReference type="RefSeq" id="WP_189693690.1">
    <property type="nucleotide sequence ID" value="NZ_BNCM01000006.1"/>
</dbReference>
<evidence type="ECO:0000313" key="2">
    <source>
        <dbReference type="EMBL" id="MBL0707242.1"/>
    </source>
</evidence>
<evidence type="ECO:0000313" key="3">
    <source>
        <dbReference type="Proteomes" id="UP000639051"/>
    </source>
</evidence>
<proteinExistence type="predicted"/>
<evidence type="ECO:0000256" key="1">
    <source>
        <dbReference type="SAM" id="MobiDB-lite"/>
    </source>
</evidence>
<sequence>MDKRKETQFVVKFEGAELTDEQTKTIDEAIRSAVAQSITRLGLPQVLRPLKPEGLGPSGGQLSGLVAVDPTA</sequence>